<dbReference type="EMBL" id="CP020559">
    <property type="protein sequence ID" value="ARE89060.1"/>
    <property type="molecule type" value="Genomic_DNA"/>
</dbReference>
<dbReference type="Proteomes" id="UP000177894">
    <property type="component" value="Chromosome"/>
</dbReference>
<gene>
    <name evidence="1" type="ORF">BJL90_01165</name>
    <name evidence="2" type="ORF">CLFO_34660</name>
</gene>
<dbReference type="EMBL" id="CP017603">
    <property type="protein sequence ID" value="AOY74683.1"/>
    <property type="molecule type" value="Genomic_DNA"/>
</dbReference>
<evidence type="ECO:0000313" key="1">
    <source>
        <dbReference type="EMBL" id="AOY74683.1"/>
    </source>
</evidence>
<dbReference type="Proteomes" id="UP000192478">
    <property type="component" value="Chromosome"/>
</dbReference>
<evidence type="ECO:0000313" key="3">
    <source>
        <dbReference type="Proteomes" id="UP000177894"/>
    </source>
</evidence>
<organism evidence="2 4">
    <name type="scientific">Clostridium formicaceticum</name>
    <dbReference type="NCBI Taxonomy" id="1497"/>
    <lineage>
        <taxon>Bacteria</taxon>
        <taxon>Bacillati</taxon>
        <taxon>Bacillota</taxon>
        <taxon>Clostridia</taxon>
        <taxon>Eubacteriales</taxon>
        <taxon>Clostridiaceae</taxon>
        <taxon>Clostridium</taxon>
    </lineage>
</organism>
<reference evidence="1 3" key="1">
    <citation type="submission" date="2016-10" db="EMBL/GenBank/DDBJ databases">
        <title>Complete Genome Sequence of Acetogen Clostridium formicoaceticum ATCC 27076.</title>
        <authorList>
            <person name="Bao T."/>
            <person name="Cheng C."/>
            <person name="Zhao J."/>
            <person name="Yang S.-T."/>
            <person name="Wang J."/>
            <person name="Wang M."/>
        </authorList>
    </citation>
    <scope>NUCLEOTIDE SEQUENCE [LARGE SCALE GENOMIC DNA]</scope>
    <source>
        <strain evidence="1 3">ATCC 27076</strain>
    </source>
</reference>
<accession>A0AAC9RRW4</accession>
<dbReference type="Pfam" id="PF14107">
    <property type="entry name" value="DUF4280"/>
    <property type="match status" value="1"/>
</dbReference>
<protein>
    <recommendedName>
        <fullName evidence="5">DUF4280 domain-containing protein</fullName>
    </recommendedName>
</protein>
<evidence type="ECO:0000313" key="4">
    <source>
        <dbReference type="Proteomes" id="UP000192478"/>
    </source>
</evidence>
<evidence type="ECO:0000313" key="2">
    <source>
        <dbReference type="EMBL" id="ARE89060.1"/>
    </source>
</evidence>
<reference evidence="2 4" key="2">
    <citation type="submission" date="2017-03" db="EMBL/GenBank/DDBJ databases">
        <title>Complete sequence of Clostridium formicaceticum DSM 92.</title>
        <authorList>
            <person name="Poehlein A."/>
            <person name="Karl M."/>
            <person name="Bengelsdorf F.R."/>
            <person name="Duerre P."/>
            <person name="Daniel R."/>
        </authorList>
    </citation>
    <scope>NUCLEOTIDE SEQUENCE [LARGE SCALE GENOMIC DNA]</scope>
    <source>
        <strain evidence="2 4">DSM 92</strain>
    </source>
</reference>
<name>A0AAC9RRW4_9CLOT</name>
<sequence>MKKVVTTGCKTKCSWGTMPSNIKASNDVIINGKSVITAKDTNGMFFGLCSSSKNPAVSAANGTPQSCQPKLALFDNWTETAANCYLSGKKAATESSTIKCMWEGNISFTETISTVLIGTNSATIEGTNRKQGDSCHDVSAGEVVEPAGGVNSSISKEVHISNNIKKEVDKTSAKKEQELCPICNSVIDEKHNSMYYDGKTNPKVWNKPEMLKCEKLPGEKVGAYRTASHHIIPVNEVYNKFSDLVAITVKAGYDINSPANGLPLPTPIGANPYKVYEENGELITLNFGELEKSERKTIAFKYMRELGLQWHSGGHSYTLNEDYLHQSYTKEVTKLINELEIDLYHSNLCLQQTDKRELIVSEMNKISDKIKKKLLSFKTPKISRPFYVSKLAADFAKEDN</sequence>
<dbReference type="KEGG" id="cfm:BJL90_01165"/>
<proteinExistence type="predicted"/>
<dbReference type="Pfam" id="PF14412">
    <property type="entry name" value="AHH"/>
    <property type="match status" value="1"/>
</dbReference>
<dbReference type="InterPro" id="IPR032871">
    <property type="entry name" value="AHH_dom_containing"/>
</dbReference>
<dbReference type="AlphaFoldDB" id="A0AAC9RRW4"/>
<dbReference type="InterPro" id="IPR025460">
    <property type="entry name" value="DUF4280"/>
</dbReference>
<dbReference type="RefSeq" id="WP_070963559.1">
    <property type="nucleotide sequence ID" value="NZ_CP017603.1"/>
</dbReference>
<keyword evidence="3" id="KW-1185">Reference proteome</keyword>
<evidence type="ECO:0008006" key="5">
    <source>
        <dbReference type="Google" id="ProtNLM"/>
    </source>
</evidence>